<dbReference type="InterPro" id="IPR018490">
    <property type="entry name" value="cNMP-bd_dom_sf"/>
</dbReference>
<evidence type="ECO:0000256" key="1">
    <source>
        <dbReference type="SAM" id="MobiDB-lite"/>
    </source>
</evidence>
<dbReference type="PANTHER" id="PTHR23011:SF41">
    <property type="entry name" value="CYCLIC NUCLEOTIDE-BINDING DOMAIN-CONTAINING PROTEIN"/>
    <property type="match status" value="1"/>
</dbReference>
<dbReference type="Pfam" id="PF00027">
    <property type="entry name" value="cNMP_binding"/>
    <property type="match status" value="1"/>
</dbReference>
<dbReference type="SMART" id="SM00100">
    <property type="entry name" value="cNMP"/>
    <property type="match status" value="1"/>
</dbReference>
<dbReference type="Gene3D" id="2.60.120.10">
    <property type="entry name" value="Jelly Rolls"/>
    <property type="match status" value="1"/>
</dbReference>
<feature type="region of interest" description="Disordered" evidence="1">
    <location>
        <begin position="473"/>
        <end position="516"/>
    </location>
</feature>
<sequence>MATKRINRRHEDVLNRRKAARLRFQNLIRSVAWNRIWLVDVGDQKLSLNVKKNINMLVRTRRKIGLLTIAEKSLIRTHHSLRSDEERKSLVRLIAGLTCFSKISPKVRARLCKVIKFMVIGPGRTLIREGDSPTVVYFILTGEVEVRKKFYDHIVGKWVNRIQMLIGPGECVGEVELIEGCLRTQTLTTTDVVELLVVFEEDFDAILRTEMTKHWNERKAALMCLDYFKSFTREQIIDTCKVTLVRQYEPLETIYYEDKGQASYVHFVISGECMILQCLKMNVTKKNKSKHYELVDIVNAPGVGSIFAASSSREVMRVDSRTDVAIQGNVYNIDQLLESDENASAVEIHKVDLRTIEAKCQALRHPVKEVSSTPSSYESWSIEGELEENYENEEEFEYEEPRRRKTRKSNKLRKKSSRRRSVTSMFDREKREKEEQETAEGGEEGTDLESLSIALPSIETSNLPSSILTSTAASTLSPSETQQLQGTALQPHYHYRRKKEKQRQSEVEETDPHPESFVHVTDIDTSLESDESHEYWTPYEKPAPVRENHFIDVGSLTFGGIFGLGEKSEHRVIMARTTVQCLLIPRFWLFEKEQCPGTIWQRERFYLDSTIPSRDTLFKDFLTTLQWQKFKADVLEEYVGPSSPANATQPQDVPVICRIVEASDE</sequence>
<feature type="region of interest" description="Disordered" evidence="1">
    <location>
        <begin position="372"/>
        <end position="449"/>
    </location>
</feature>
<feature type="compositionally biased region" description="Acidic residues" evidence="1">
    <location>
        <begin position="384"/>
        <end position="398"/>
    </location>
</feature>
<feature type="compositionally biased region" description="Basic and acidic residues" evidence="1">
    <location>
        <begin position="502"/>
        <end position="516"/>
    </location>
</feature>
<reference evidence="3" key="1">
    <citation type="submission" date="2020-05" db="UniProtKB">
        <authorList>
            <consortium name="EnsemblMetazoa"/>
        </authorList>
    </citation>
    <scope>IDENTIFICATION</scope>
    <source>
        <strain evidence="3">TTRI</strain>
    </source>
</reference>
<accession>A0A1A9UX39</accession>
<dbReference type="PROSITE" id="PS50042">
    <property type="entry name" value="CNMP_BINDING_3"/>
    <property type="match status" value="1"/>
</dbReference>
<proteinExistence type="predicted"/>
<dbReference type="CDD" id="cd00038">
    <property type="entry name" value="CAP_ED"/>
    <property type="match status" value="1"/>
</dbReference>
<dbReference type="SUPFAM" id="SSF51206">
    <property type="entry name" value="cAMP-binding domain-like"/>
    <property type="match status" value="2"/>
</dbReference>
<evidence type="ECO:0000313" key="4">
    <source>
        <dbReference type="Proteomes" id="UP000078200"/>
    </source>
</evidence>
<dbReference type="AlphaFoldDB" id="A0A1A9UX39"/>
<evidence type="ECO:0000259" key="2">
    <source>
        <dbReference type="PROSITE" id="PS50042"/>
    </source>
</evidence>
<feature type="domain" description="Cyclic nucleotide-binding" evidence="2">
    <location>
        <begin position="99"/>
        <end position="207"/>
    </location>
</feature>
<dbReference type="InterPro" id="IPR000595">
    <property type="entry name" value="cNMP-bd_dom"/>
</dbReference>
<organism evidence="3 4">
    <name type="scientific">Glossina austeni</name>
    <name type="common">Savannah tsetse fly</name>
    <dbReference type="NCBI Taxonomy" id="7395"/>
    <lineage>
        <taxon>Eukaryota</taxon>
        <taxon>Metazoa</taxon>
        <taxon>Ecdysozoa</taxon>
        <taxon>Arthropoda</taxon>
        <taxon>Hexapoda</taxon>
        <taxon>Insecta</taxon>
        <taxon>Pterygota</taxon>
        <taxon>Neoptera</taxon>
        <taxon>Endopterygota</taxon>
        <taxon>Diptera</taxon>
        <taxon>Brachycera</taxon>
        <taxon>Muscomorpha</taxon>
        <taxon>Hippoboscoidea</taxon>
        <taxon>Glossinidae</taxon>
        <taxon>Glossina</taxon>
    </lineage>
</organism>
<dbReference type="Proteomes" id="UP000078200">
    <property type="component" value="Unassembled WGS sequence"/>
</dbReference>
<keyword evidence="4" id="KW-1185">Reference proteome</keyword>
<evidence type="ECO:0000313" key="3">
    <source>
        <dbReference type="EnsemblMetazoa" id="GAUT018634-PA"/>
    </source>
</evidence>
<feature type="compositionally biased region" description="Basic residues" evidence="1">
    <location>
        <begin position="403"/>
        <end position="421"/>
    </location>
</feature>
<dbReference type="EnsemblMetazoa" id="GAUT018634-RA">
    <property type="protein sequence ID" value="GAUT018634-PA"/>
    <property type="gene ID" value="GAUT018634"/>
</dbReference>
<feature type="compositionally biased region" description="Acidic residues" evidence="1">
    <location>
        <begin position="437"/>
        <end position="447"/>
    </location>
</feature>
<protein>
    <submittedName>
        <fullName evidence="3">Cyclic nucleotide-binding domain-containing protein</fullName>
    </submittedName>
</protein>
<dbReference type="VEuPathDB" id="VectorBase:GAUT018634"/>
<dbReference type="PANTHER" id="PTHR23011">
    <property type="entry name" value="CYCLIC NUCLEOTIDE-BINDING DOMAIN CONTAINING PROTEIN"/>
    <property type="match status" value="1"/>
</dbReference>
<dbReference type="InterPro" id="IPR014710">
    <property type="entry name" value="RmlC-like_jellyroll"/>
</dbReference>
<name>A0A1A9UX39_GLOAU</name>
<feature type="compositionally biased region" description="Basic and acidic residues" evidence="1">
    <location>
        <begin position="426"/>
        <end position="436"/>
    </location>
</feature>